<evidence type="ECO:0000256" key="4">
    <source>
        <dbReference type="ARBA" id="ARBA00022723"/>
    </source>
</evidence>
<dbReference type="SUPFAM" id="SSF53056">
    <property type="entry name" value="beta-carbonic anhydrase, cab"/>
    <property type="match status" value="1"/>
</dbReference>
<evidence type="ECO:0000256" key="7">
    <source>
        <dbReference type="ARBA" id="ARBA00024993"/>
    </source>
</evidence>
<name>A0ABW0ZRR4_9ACTN</name>
<dbReference type="EMBL" id="JBHSON010000008">
    <property type="protein sequence ID" value="MFC5745442.1"/>
    <property type="molecule type" value="Genomic_DNA"/>
</dbReference>
<accession>A0ABW0ZRR4</accession>
<organism evidence="10 11">
    <name type="scientific">Actinomadura rugatobispora</name>
    <dbReference type="NCBI Taxonomy" id="1994"/>
    <lineage>
        <taxon>Bacteria</taxon>
        <taxon>Bacillati</taxon>
        <taxon>Actinomycetota</taxon>
        <taxon>Actinomycetes</taxon>
        <taxon>Streptosporangiales</taxon>
        <taxon>Thermomonosporaceae</taxon>
        <taxon>Actinomadura</taxon>
    </lineage>
</organism>
<evidence type="ECO:0000256" key="3">
    <source>
        <dbReference type="ARBA" id="ARBA00012925"/>
    </source>
</evidence>
<dbReference type="InterPro" id="IPR001765">
    <property type="entry name" value="Carbonic_anhydrase"/>
</dbReference>
<evidence type="ECO:0000313" key="10">
    <source>
        <dbReference type="EMBL" id="MFC5745442.1"/>
    </source>
</evidence>
<feature type="region of interest" description="Disordered" evidence="9">
    <location>
        <begin position="182"/>
        <end position="235"/>
    </location>
</feature>
<evidence type="ECO:0000256" key="1">
    <source>
        <dbReference type="ARBA" id="ARBA00001947"/>
    </source>
</evidence>
<feature type="compositionally biased region" description="Basic and acidic residues" evidence="9">
    <location>
        <begin position="204"/>
        <end position="225"/>
    </location>
</feature>
<dbReference type="PANTHER" id="PTHR11002">
    <property type="entry name" value="CARBONIC ANHYDRASE"/>
    <property type="match status" value="1"/>
</dbReference>
<keyword evidence="6" id="KW-0456">Lyase</keyword>
<protein>
    <recommendedName>
        <fullName evidence="3">carbonic anhydrase</fullName>
        <ecNumber evidence="3">4.2.1.1</ecNumber>
    </recommendedName>
</protein>
<dbReference type="Pfam" id="PF00484">
    <property type="entry name" value="Pro_CA"/>
    <property type="match status" value="1"/>
</dbReference>
<keyword evidence="11" id="KW-1185">Reference proteome</keyword>
<evidence type="ECO:0000256" key="5">
    <source>
        <dbReference type="ARBA" id="ARBA00022833"/>
    </source>
</evidence>
<comment type="catalytic activity">
    <reaction evidence="8">
        <text>hydrogencarbonate + H(+) = CO2 + H2O</text>
        <dbReference type="Rhea" id="RHEA:10748"/>
        <dbReference type="ChEBI" id="CHEBI:15377"/>
        <dbReference type="ChEBI" id="CHEBI:15378"/>
        <dbReference type="ChEBI" id="CHEBI:16526"/>
        <dbReference type="ChEBI" id="CHEBI:17544"/>
        <dbReference type="EC" id="4.2.1.1"/>
    </reaction>
</comment>
<dbReference type="InterPro" id="IPR036874">
    <property type="entry name" value="Carbonic_anhydrase_sf"/>
</dbReference>
<evidence type="ECO:0000256" key="6">
    <source>
        <dbReference type="ARBA" id="ARBA00023239"/>
    </source>
</evidence>
<proteinExistence type="inferred from homology"/>
<dbReference type="InterPro" id="IPR015892">
    <property type="entry name" value="Carbonic_anhydrase_CS"/>
</dbReference>
<dbReference type="Gene3D" id="3.40.1050.10">
    <property type="entry name" value="Carbonic anhydrase"/>
    <property type="match status" value="1"/>
</dbReference>
<comment type="caution">
    <text evidence="10">The sequence shown here is derived from an EMBL/GenBank/DDBJ whole genome shotgun (WGS) entry which is preliminary data.</text>
</comment>
<comment type="similarity">
    <text evidence="2">Belongs to the beta-class carbonic anhydrase family.</text>
</comment>
<comment type="function">
    <text evidence="7">Catalyzes the reversible hydration of carbon dioxide to form bicarbonate.</text>
</comment>
<dbReference type="RefSeq" id="WP_378281068.1">
    <property type="nucleotide sequence ID" value="NZ_JBHSON010000008.1"/>
</dbReference>
<evidence type="ECO:0000313" key="11">
    <source>
        <dbReference type="Proteomes" id="UP001596074"/>
    </source>
</evidence>
<keyword evidence="5" id="KW-0862">Zinc</keyword>
<sequence>MRSFVDNARSFRDRMAADGRSLAPLADGQQPLALFITCSDSRVIPSLITGAAPGELFELRTAGGIVPRYDLARPSGETATIEFAVQVLGVADIVVCGHSQCAAVAARVRGDDLSHVPAMNGWLTHHAARPAEAQLADAVRHHVLAQLDRLRGYPCVAERLREGRIGLHGWYYEVHTGTVLAHQPAPAPRPTAGHTTDGPTADAAEGREHTREHAADHTRDPEPRPGHGPGAFRPL</sequence>
<reference evidence="11" key="1">
    <citation type="journal article" date="2019" name="Int. J. Syst. Evol. Microbiol.">
        <title>The Global Catalogue of Microorganisms (GCM) 10K type strain sequencing project: providing services to taxonomists for standard genome sequencing and annotation.</title>
        <authorList>
            <consortium name="The Broad Institute Genomics Platform"/>
            <consortium name="The Broad Institute Genome Sequencing Center for Infectious Disease"/>
            <person name="Wu L."/>
            <person name="Ma J."/>
        </authorList>
    </citation>
    <scope>NUCLEOTIDE SEQUENCE [LARGE SCALE GENOMIC DNA]</scope>
    <source>
        <strain evidence="11">KCTC 42087</strain>
    </source>
</reference>
<evidence type="ECO:0000256" key="9">
    <source>
        <dbReference type="SAM" id="MobiDB-lite"/>
    </source>
</evidence>
<keyword evidence="4" id="KW-0479">Metal-binding</keyword>
<dbReference type="PANTHER" id="PTHR11002:SF76">
    <property type="entry name" value="CARBONIC ANHYDRASE"/>
    <property type="match status" value="1"/>
</dbReference>
<evidence type="ECO:0000256" key="8">
    <source>
        <dbReference type="ARBA" id="ARBA00048348"/>
    </source>
</evidence>
<comment type="cofactor">
    <cofactor evidence="1">
        <name>Zn(2+)</name>
        <dbReference type="ChEBI" id="CHEBI:29105"/>
    </cofactor>
</comment>
<evidence type="ECO:0000256" key="2">
    <source>
        <dbReference type="ARBA" id="ARBA00006217"/>
    </source>
</evidence>
<gene>
    <name evidence="10" type="ORF">ACFPZN_07485</name>
</gene>
<dbReference type="Proteomes" id="UP001596074">
    <property type="component" value="Unassembled WGS sequence"/>
</dbReference>
<dbReference type="EC" id="4.2.1.1" evidence="3"/>
<dbReference type="PROSITE" id="PS00704">
    <property type="entry name" value="PROK_CO2_ANHYDRASE_1"/>
    <property type="match status" value="1"/>
</dbReference>
<dbReference type="SMART" id="SM00947">
    <property type="entry name" value="Pro_CA"/>
    <property type="match status" value="1"/>
</dbReference>